<comment type="function">
    <text evidence="11">Catalyzes the conversion of dethiobiotin (DTB) to biotin by the insertion of a sulfur atom into dethiobiotin via a radical-based mechanism.</text>
</comment>
<dbReference type="Gene3D" id="3.20.20.70">
    <property type="entry name" value="Aldolase class I"/>
    <property type="match status" value="1"/>
</dbReference>
<evidence type="ECO:0000256" key="1">
    <source>
        <dbReference type="ARBA" id="ARBA00004942"/>
    </source>
</evidence>
<dbReference type="HAMAP" id="MF_01694">
    <property type="entry name" value="BioB"/>
    <property type="match status" value="1"/>
</dbReference>
<evidence type="ECO:0000256" key="4">
    <source>
        <dbReference type="ARBA" id="ARBA00022691"/>
    </source>
</evidence>
<dbReference type="SUPFAM" id="SSF102114">
    <property type="entry name" value="Radical SAM enzymes"/>
    <property type="match status" value="1"/>
</dbReference>
<evidence type="ECO:0000256" key="2">
    <source>
        <dbReference type="ARBA" id="ARBA00012236"/>
    </source>
</evidence>
<evidence type="ECO:0000256" key="10">
    <source>
        <dbReference type="ARBA" id="ARBA00051157"/>
    </source>
</evidence>
<feature type="binding site" evidence="11">
    <location>
        <position position="109"/>
    </location>
    <ligand>
        <name>[4Fe-4S] cluster</name>
        <dbReference type="ChEBI" id="CHEBI:49883"/>
        <note>4Fe-4S-S-AdoMet</note>
    </ligand>
</feature>
<sequence>MTSPFEDRRTINSETIFVPQSHLGRGIFHYLNVRPAASVVPRALALPDVIAYGRGMPSLISRDEALVLGALTDRGAIGRLVERAWDARVATFGDSTDLCSLVNAKSGGCAQDCGFCAQSRFAESETPMHAMMEPEQILEHARAAEAAGAHRFCMVTQGQGLTKRDFQKILDGARLVAEHTNLKRCASVGHMSVDRAIQLKDAGIQRVHHNVETAESYYPEVSTTVRYEGRLRTIDAVREAGLETCVGGILNLGESDEQRVEMAFELASINPTSVPINLLNPRPGTKFGDREYLDPWEAVKWIAIFRLILPEALFRLCGGRVENIGDLQPLAVKAGLNGVMMGNFLTTLGNTPEQDRKMFTDLGLNIARQPDNGSSPRPDNRSGWLAGETPDVIESYVDTRADAEAAGIEIKLWDPASQLRFAKREKLIPPRPDGAQNRWPGGPDDRTDDALTTSGLPHRL</sequence>
<dbReference type="RefSeq" id="WP_254572868.1">
    <property type="nucleotide sequence ID" value="NZ_CP098502.1"/>
</dbReference>
<evidence type="ECO:0000313" key="14">
    <source>
        <dbReference type="EMBL" id="UTI66193.1"/>
    </source>
</evidence>
<evidence type="ECO:0000256" key="9">
    <source>
        <dbReference type="ARBA" id="ARBA00023014"/>
    </source>
</evidence>
<feature type="compositionally biased region" description="Polar residues" evidence="12">
    <location>
        <begin position="450"/>
        <end position="460"/>
    </location>
</feature>
<evidence type="ECO:0000256" key="6">
    <source>
        <dbReference type="ARBA" id="ARBA00022723"/>
    </source>
</evidence>
<dbReference type="GO" id="GO:0004076">
    <property type="term" value="F:biotin synthase activity"/>
    <property type="evidence" value="ECO:0007669"/>
    <property type="project" value="UniProtKB-EC"/>
</dbReference>
<dbReference type="PANTHER" id="PTHR22976:SF2">
    <property type="entry name" value="BIOTIN SYNTHASE, MITOCHONDRIAL"/>
    <property type="match status" value="1"/>
</dbReference>
<feature type="region of interest" description="Disordered" evidence="12">
    <location>
        <begin position="423"/>
        <end position="460"/>
    </location>
</feature>
<evidence type="ECO:0000256" key="12">
    <source>
        <dbReference type="SAM" id="MobiDB-lite"/>
    </source>
</evidence>
<keyword evidence="9 11" id="KW-0411">Iron-sulfur</keyword>
<keyword evidence="15" id="KW-1185">Reference proteome</keyword>
<dbReference type="EMBL" id="CP098502">
    <property type="protein sequence ID" value="UTI66193.1"/>
    <property type="molecule type" value="Genomic_DNA"/>
</dbReference>
<dbReference type="SFLD" id="SFLDG01278">
    <property type="entry name" value="biotin_synthase_like"/>
    <property type="match status" value="1"/>
</dbReference>
<feature type="binding site" evidence="11">
    <location>
        <position position="113"/>
    </location>
    <ligand>
        <name>[4Fe-4S] cluster</name>
        <dbReference type="ChEBI" id="CHEBI:49883"/>
        <note>4Fe-4S-S-AdoMet</note>
    </ligand>
</feature>
<dbReference type="NCBIfam" id="TIGR00433">
    <property type="entry name" value="bioB"/>
    <property type="match status" value="1"/>
</dbReference>
<dbReference type="CDD" id="cd01335">
    <property type="entry name" value="Radical_SAM"/>
    <property type="match status" value="1"/>
</dbReference>
<feature type="region of interest" description="Disordered" evidence="12">
    <location>
        <begin position="366"/>
        <end position="386"/>
    </location>
</feature>
<organism evidence="14 15">
    <name type="scientific">Paraconexibacter antarcticus</name>
    <dbReference type="NCBI Taxonomy" id="2949664"/>
    <lineage>
        <taxon>Bacteria</taxon>
        <taxon>Bacillati</taxon>
        <taxon>Actinomycetota</taxon>
        <taxon>Thermoleophilia</taxon>
        <taxon>Solirubrobacterales</taxon>
        <taxon>Paraconexibacteraceae</taxon>
        <taxon>Paraconexibacter</taxon>
    </lineage>
</organism>
<feature type="binding site" evidence="11">
    <location>
        <position position="185"/>
    </location>
    <ligand>
        <name>[2Fe-2S] cluster</name>
        <dbReference type="ChEBI" id="CHEBI:190135"/>
    </ligand>
</feature>
<feature type="domain" description="Radical SAM core" evidence="13">
    <location>
        <begin position="91"/>
        <end position="320"/>
    </location>
</feature>
<dbReference type="PROSITE" id="PS51918">
    <property type="entry name" value="RADICAL_SAM"/>
    <property type="match status" value="1"/>
</dbReference>
<evidence type="ECO:0000256" key="11">
    <source>
        <dbReference type="HAMAP-Rule" id="MF_01694"/>
    </source>
</evidence>
<dbReference type="SMART" id="SM00729">
    <property type="entry name" value="Elp3"/>
    <property type="match status" value="1"/>
</dbReference>
<accession>A0ABY5DXY0</accession>
<comment type="similarity">
    <text evidence="11">Belongs to the radical SAM superfamily. Biotin synthase family.</text>
</comment>
<dbReference type="InterPro" id="IPR013785">
    <property type="entry name" value="Aldolase_TIM"/>
</dbReference>
<proteinExistence type="inferred from homology"/>
<reference evidence="14 15" key="1">
    <citation type="submission" date="2022-06" db="EMBL/GenBank/DDBJ databases">
        <title>Paraconexibacter antarcticus.</title>
        <authorList>
            <person name="Kim C.S."/>
        </authorList>
    </citation>
    <scope>NUCLEOTIDE SEQUENCE [LARGE SCALE GENOMIC DNA]</scope>
    <source>
        <strain evidence="14 15">02-257</strain>
    </source>
</reference>
<feature type="binding site" evidence="11">
    <location>
        <position position="315"/>
    </location>
    <ligand>
        <name>[2Fe-2S] cluster</name>
        <dbReference type="ChEBI" id="CHEBI:190135"/>
    </ligand>
</feature>
<keyword evidence="7 11" id="KW-0093">Biotin biosynthesis</keyword>
<keyword evidence="8 11" id="KW-0408">Iron</keyword>
<comment type="subunit">
    <text evidence="11">Homodimer.</text>
</comment>
<dbReference type="SFLD" id="SFLDG01060">
    <property type="entry name" value="BATS_domain_containing"/>
    <property type="match status" value="1"/>
</dbReference>
<evidence type="ECO:0000259" key="13">
    <source>
        <dbReference type="PROSITE" id="PS51918"/>
    </source>
</evidence>
<feature type="binding site" evidence="11">
    <location>
        <position position="116"/>
    </location>
    <ligand>
        <name>[4Fe-4S] cluster</name>
        <dbReference type="ChEBI" id="CHEBI:49883"/>
        <note>4Fe-4S-S-AdoMet</note>
    </ligand>
</feature>
<evidence type="ECO:0000256" key="5">
    <source>
        <dbReference type="ARBA" id="ARBA00022714"/>
    </source>
</evidence>
<dbReference type="InterPro" id="IPR007197">
    <property type="entry name" value="rSAM"/>
</dbReference>
<feature type="binding site" evidence="11">
    <location>
        <position position="153"/>
    </location>
    <ligand>
        <name>[2Fe-2S] cluster</name>
        <dbReference type="ChEBI" id="CHEBI:190135"/>
    </ligand>
</feature>
<evidence type="ECO:0000256" key="3">
    <source>
        <dbReference type="ARBA" id="ARBA00022485"/>
    </source>
</evidence>
<keyword evidence="6 11" id="KW-0479">Metal-binding</keyword>
<evidence type="ECO:0000313" key="15">
    <source>
        <dbReference type="Proteomes" id="UP001056035"/>
    </source>
</evidence>
<gene>
    <name evidence="11 14" type="primary">bioB</name>
    <name evidence="14" type="ORF">NBH00_08295</name>
</gene>
<dbReference type="InterPro" id="IPR010722">
    <property type="entry name" value="BATS_dom"/>
</dbReference>
<dbReference type="Proteomes" id="UP001056035">
    <property type="component" value="Chromosome"/>
</dbReference>
<dbReference type="InterPro" id="IPR002684">
    <property type="entry name" value="Biotin_synth/BioAB"/>
</dbReference>
<dbReference type="EC" id="2.8.1.6" evidence="2 11"/>
<keyword evidence="4 11" id="KW-0949">S-adenosyl-L-methionine</keyword>
<dbReference type="SMART" id="SM00876">
    <property type="entry name" value="BATS"/>
    <property type="match status" value="1"/>
</dbReference>
<name>A0ABY5DXY0_9ACTN</name>
<comment type="pathway">
    <text evidence="1 11">Cofactor biosynthesis; biotin biosynthesis; biotin from 7,8-diaminononanoate: step 2/2.</text>
</comment>
<comment type="cofactor">
    <cofactor evidence="11">
        <name>[2Fe-2S] cluster</name>
        <dbReference type="ChEBI" id="CHEBI:190135"/>
    </cofactor>
    <text evidence="11">Binds 1 [2Fe-2S] cluster. The cluster is coordinated with 3 cysteines and 1 arginine.</text>
</comment>
<dbReference type="Pfam" id="PF04055">
    <property type="entry name" value="Radical_SAM"/>
    <property type="match status" value="1"/>
</dbReference>
<keyword evidence="3 11" id="KW-0004">4Fe-4S</keyword>
<dbReference type="SFLD" id="SFLDS00029">
    <property type="entry name" value="Radical_SAM"/>
    <property type="match status" value="1"/>
</dbReference>
<feature type="binding site" evidence="11">
    <location>
        <position position="245"/>
    </location>
    <ligand>
        <name>[2Fe-2S] cluster</name>
        <dbReference type="ChEBI" id="CHEBI:190135"/>
    </ligand>
</feature>
<keyword evidence="5 11" id="KW-0001">2Fe-2S</keyword>
<dbReference type="PANTHER" id="PTHR22976">
    <property type="entry name" value="BIOTIN SYNTHASE"/>
    <property type="match status" value="1"/>
</dbReference>
<comment type="catalytic activity">
    <reaction evidence="10 11">
        <text>(4R,5S)-dethiobiotin + (sulfur carrier)-SH + 2 reduced [2Fe-2S]-[ferredoxin] + 2 S-adenosyl-L-methionine = (sulfur carrier)-H + biotin + 2 5'-deoxyadenosine + 2 L-methionine + 2 oxidized [2Fe-2S]-[ferredoxin]</text>
        <dbReference type="Rhea" id="RHEA:22060"/>
        <dbReference type="Rhea" id="RHEA-COMP:10000"/>
        <dbReference type="Rhea" id="RHEA-COMP:10001"/>
        <dbReference type="Rhea" id="RHEA-COMP:14737"/>
        <dbReference type="Rhea" id="RHEA-COMP:14739"/>
        <dbReference type="ChEBI" id="CHEBI:17319"/>
        <dbReference type="ChEBI" id="CHEBI:29917"/>
        <dbReference type="ChEBI" id="CHEBI:33737"/>
        <dbReference type="ChEBI" id="CHEBI:33738"/>
        <dbReference type="ChEBI" id="CHEBI:57586"/>
        <dbReference type="ChEBI" id="CHEBI:57844"/>
        <dbReference type="ChEBI" id="CHEBI:59789"/>
        <dbReference type="ChEBI" id="CHEBI:64428"/>
        <dbReference type="ChEBI" id="CHEBI:149473"/>
        <dbReference type="EC" id="2.8.1.6"/>
    </reaction>
</comment>
<comment type="cofactor">
    <cofactor evidence="11">
        <name>[4Fe-4S] cluster</name>
        <dbReference type="ChEBI" id="CHEBI:49883"/>
    </cofactor>
    <text evidence="11">Binds 1 [4Fe-4S] cluster. The cluster is coordinated with 3 cysteines and an exchangeable S-adenosyl-L-methionine.</text>
</comment>
<keyword evidence="11 14" id="KW-0808">Transferase</keyword>
<evidence type="ECO:0000256" key="7">
    <source>
        <dbReference type="ARBA" id="ARBA00022756"/>
    </source>
</evidence>
<evidence type="ECO:0000256" key="8">
    <source>
        <dbReference type="ARBA" id="ARBA00023004"/>
    </source>
</evidence>
<dbReference type="InterPro" id="IPR006638">
    <property type="entry name" value="Elp3/MiaA/NifB-like_rSAM"/>
</dbReference>
<dbReference type="InterPro" id="IPR058240">
    <property type="entry name" value="rSAM_sf"/>
</dbReference>
<protein>
    <recommendedName>
        <fullName evidence="2 11">Biotin synthase</fullName>
        <ecNumber evidence="2 11">2.8.1.6</ecNumber>
    </recommendedName>
</protein>
<dbReference type="Pfam" id="PF06968">
    <property type="entry name" value="BATS"/>
    <property type="match status" value="1"/>
</dbReference>